<evidence type="ECO:0000313" key="2">
    <source>
        <dbReference type="EMBL" id="QLY81642.1"/>
    </source>
</evidence>
<accession>A0A7D7A030</accession>
<keyword evidence="1" id="KW-1133">Transmembrane helix</keyword>
<gene>
    <name evidence="2" type="ORF">HZF06_08685</name>
</gene>
<organism evidence="2 3">
    <name type="scientific">Clostridium intestinale</name>
    <dbReference type="NCBI Taxonomy" id="36845"/>
    <lineage>
        <taxon>Bacteria</taxon>
        <taxon>Bacillati</taxon>
        <taxon>Bacillota</taxon>
        <taxon>Clostridia</taxon>
        <taxon>Eubacteriales</taxon>
        <taxon>Clostridiaceae</taxon>
        <taxon>Clostridium</taxon>
    </lineage>
</organism>
<feature type="transmembrane region" description="Helical" evidence="1">
    <location>
        <begin position="12"/>
        <end position="29"/>
    </location>
</feature>
<dbReference type="KEGG" id="cint:HZF06_08685"/>
<protein>
    <submittedName>
        <fullName evidence="2">Uncharacterized protein</fullName>
    </submittedName>
</protein>
<feature type="transmembrane region" description="Helical" evidence="1">
    <location>
        <begin position="35"/>
        <end position="53"/>
    </location>
</feature>
<proteinExistence type="predicted"/>
<evidence type="ECO:0000256" key="1">
    <source>
        <dbReference type="SAM" id="Phobius"/>
    </source>
</evidence>
<dbReference type="AlphaFoldDB" id="A0A7D7A030"/>
<keyword evidence="1" id="KW-0812">Transmembrane</keyword>
<sequence>MSNSIKEMIVKFIVMFCVWCLMGFLWKSSNINLETAFFVALGTEIVDFLIYMVRKYRNKKKIE</sequence>
<dbReference type="Proteomes" id="UP000512286">
    <property type="component" value="Chromosome"/>
</dbReference>
<dbReference type="RefSeq" id="WP_181603202.1">
    <property type="nucleotide sequence ID" value="NZ_CP059378.1"/>
</dbReference>
<reference evidence="2 3" key="1">
    <citation type="submission" date="2020-07" db="EMBL/GenBank/DDBJ databases">
        <title>Electron transfer.</title>
        <authorList>
            <person name="Huang L."/>
            <person name="Liu X."/>
            <person name="Zhou S."/>
        </authorList>
    </citation>
    <scope>NUCLEOTIDE SEQUENCE [LARGE SCALE GENOMIC DNA]</scope>
    <source>
        <strain evidence="2 3">Lx1</strain>
    </source>
</reference>
<dbReference type="EMBL" id="CP059378">
    <property type="protein sequence ID" value="QLY81642.1"/>
    <property type="molecule type" value="Genomic_DNA"/>
</dbReference>
<evidence type="ECO:0000313" key="3">
    <source>
        <dbReference type="Proteomes" id="UP000512286"/>
    </source>
</evidence>
<name>A0A7D7A030_9CLOT</name>
<keyword evidence="1" id="KW-0472">Membrane</keyword>